<reference evidence="1 2" key="2">
    <citation type="journal article" date="2022" name="Mol. Ecol. Resour.">
        <title>The genomes of chicory, endive, great burdock and yacon provide insights into Asteraceae paleo-polyploidization history and plant inulin production.</title>
        <authorList>
            <person name="Fan W."/>
            <person name="Wang S."/>
            <person name="Wang H."/>
            <person name="Wang A."/>
            <person name="Jiang F."/>
            <person name="Liu H."/>
            <person name="Zhao H."/>
            <person name="Xu D."/>
            <person name="Zhang Y."/>
        </authorList>
    </citation>
    <scope>NUCLEOTIDE SEQUENCE [LARGE SCALE GENOMIC DNA]</scope>
    <source>
        <strain evidence="2">cv. Yunnan</strain>
        <tissue evidence="1">Leaves</tissue>
    </source>
</reference>
<reference evidence="2" key="1">
    <citation type="journal article" date="2022" name="Mol. Ecol. Resour.">
        <title>The genomes of chicory, endive, great burdock and yacon provide insights into Asteraceae palaeo-polyploidization history and plant inulin production.</title>
        <authorList>
            <person name="Fan W."/>
            <person name="Wang S."/>
            <person name="Wang H."/>
            <person name="Wang A."/>
            <person name="Jiang F."/>
            <person name="Liu H."/>
            <person name="Zhao H."/>
            <person name="Xu D."/>
            <person name="Zhang Y."/>
        </authorList>
    </citation>
    <scope>NUCLEOTIDE SEQUENCE [LARGE SCALE GENOMIC DNA]</scope>
    <source>
        <strain evidence="2">cv. Yunnan</strain>
    </source>
</reference>
<sequence length="270" mass="31111">MFAGYIVSVRIWFSKSIEDKHEPHVPPVLPDVCRLRRTLPSSFQRLLPIMLRSSRSKEREREGGSKQRPLLIVAEDVETDVLATLILNKLRAGIKICIAVATKGKRRINVASSKMVVNIIKEMKDLQVHELSCSAFLRRIGEALDEQERISLTSGKQISHIVMGKWYSYKGIPDNGSLHRVYRRSIKKSRNRMKLHEDEEHFDFLTGSDLLKEREFGVDNKNCEDLSVKIVKTFFKQPVVEFENAAQEQMIKMQHNSSFDSGIISRQIYL</sequence>
<protein>
    <submittedName>
        <fullName evidence="1">Uncharacterized protein</fullName>
    </submittedName>
</protein>
<keyword evidence="2" id="KW-1185">Reference proteome</keyword>
<accession>A0ACB9J732</accession>
<evidence type="ECO:0000313" key="2">
    <source>
        <dbReference type="Proteomes" id="UP001056120"/>
    </source>
</evidence>
<comment type="caution">
    <text evidence="1">The sequence shown here is derived from an EMBL/GenBank/DDBJ whole genome shotgun (WGS) entry which is preliminary data.</text>
</comment>
<name>A0ACB9J732_9ASTR</name>
<dbReference type="EMBL" id="CM042022">
    <property type="protein sequence ID" value="KAI3815506.1"/>
    <property type="molecule type" value="Genomic_DNA"/>
</dbReference>
<dbReference type="Proteomes" id="UP001056120">
    <property type="component" value="Linkage Group LG05"/>
</dbReference>
<proteinExistence type="predicted"/>
<evidence type="ECO:0000313" key="1">
    <source>
        <dbReference type="EMBL" id="KAI3815506.1"/>
    </source>
</evidence>
<organism evidence="1 2">
    <name type="scientific">Smallanthus sonchifolius</name>
    <dbReference type="NCBI Taxonomy" id="185202"/>
    <lineage>
        <taxon>Eukaryota</taxon>
        <taxon>Viridiplantae</taxon>
        <taxon>Streptophyta</taxon>
        <taxon>Embryophyta</taxon>
        <taxon>Tracheophyta</taxon>
        <taxon>Spermatophyta</taxon>
        <taxon>Magnoliopsida</taxon>
        <taxon>eudicotyledons</taxon>
        <taxon>Gunneridae</taxon>
        <taxon>Pentapetalae</taxon>
        <taxon>asterids</taxon>
        <taxon>campanulids</taxon>
        <taxon>Asterales</taxon>
        <taxon>Asteraceae</taxon>
        <taxon>Asteroideae</taxon>
        <taxon>Heliantheae alliance</taxon>
        <taxon>Millerieae</taxon>
        <taxon>Smallanthus</taxon>
    </lineage>
</organism>
<gene>
    <name evidence="1" type="ORF">L1987_15177</name>
</gene>